<sequence>MASAYVRWPFLSSIHLPVGKIKLHHSYGRYFDSDFSTNVEAATVKLALSVAIIVASYQRRSLSKPK</sequence>
<dbReference type="AlphaFoldDB" id="S5AGA8"/>
<dbReference type="EMBL" id="CP004846">
    <property type="protein sequence ID" value="AGP79087.1"/>
    <property type="molecule type" value="Genomic_DNA"/>
</dbReference>
<dbReference type="BioCyc" id="AMAC1300253:G12YX-2720-MONOMER"/>
<evidence type="ECO:0000313" key="1">
    <source>
        <dbReference type="EMBL" id="AGP79087.1"/>
    </source>
</evidence>
<dbReference type="PATRIC" id="fig|1300253.3.peg.3552"/>
<evidence type="ECO:0000313" key="2">
    <source>
        <dbReference type="Proteomes" id="UP000014909"/>
    </source>
</evidence>
<reference evidence="1 2" key="1">
    <citation type="journal article" date="2013" name="Genome Biol. Evol.">
        <title>Genomic Diversity of "Deep Ecotype" Alteromonas macleodii Isolates: Evidence for Pan-Mediterranean Clonal Frames.</title>
        <authorList>
            <person name="Lopez-Perez M."/>
            <person name="Gonzaga A."/>
            <person name="Rodriguez-Valera F."/>
        </authorList>
    </citation>
    <scope>NUCLEOTIDE SEQUENCE [LARGE SCALE GENOMIC DNA]</scope>
    <source>
        <strain evidence="2">'English Channel 615'</strain>
    </source>
</reference>
<proteinExistence type="predicted"/>
<protein>
    <submittedName>
        <fullName evidence="1">Uncharacterized protein</fullName>
    </submittedName>
</protein>
<organism evidence="1 2">
    <name type="scientific">Alteromonas mediterranea 615</name>
    <dbReference type="NCBI Taxonomy" id="1300253"/>
    <lineage>
        <taxon>Bacteria</taxon>
        <taxon>Pseudomonadati</taxon>
        <taxon>Pseudomonadota</taxon>
        <taxon>Gammaproteobacteria</taxon>
        <taxon>Alteromonadales</taxon>
        <taxon>Alteromonadaceae</taxon>
        <taxon>Alteromonas/Salinimonas group</taxon>
        <taxon>Alteromonas</taxon>
    </lineage>
</organism>
<dbReference type="KEGG" id="amh:I633_16970"/>
<gene>
    <name evidence="1" type="ORF">I633_16970</name>
</gene>
<accession>S5AGA8</accession>
<name>S5AGA8_9ALTE</name>
<dbReference type="HOGENOM" id="CLU_2821594_0_0_6"/>
<dbReference type="Proteomes" id="UP000014909">
    <property type="component" value="Chromosome"/>
</dbReference>